<dbReference type="PANTHER" id="PTHR43384">
    <property type="entry name" value="SEPTUM SITE-DETERMINING PROTEIN MIND HOMOLOG, CHLOROPLASTIC-RELATED"/>
    <property type="match status" value="1"/>
</dbReference>
<dbReference type="Proteomes" id="UP000444960">
    <property type="component" value="Unassembled WGS sequence"/>
</dbReference>
<dbReference type="InterPro" id="IPR059050">
    <property type="entry name" value="Rv3660c_N"/>
</dbReference>
<dbReference type="GO" id="GO:0009898">
    <property type="term" value="C:cytoplasmic side of plasma membrane"/>
    <property type="evidence" value="ECO:0007669"/>
    <property type="project" value="TreeGrafter"/>
</dbReference>
<dbReference type="Gene3D" id="3.40.50.300">
    <property type="entry name" value="P-loop containing nucleotide triphosphate hydrolases"/>
    <property type="match status" value="1"/>
</dbReference>
<dbReference type="AlphaFoldDB" id="A0A7I9V8N7"/>
<evidence type="ECO:0000313" key="3">
    <source>
        <dbReference type="Proteomes" id="UP000444960"/>
    </source>
</evidence>
<dbReference type="GO" id="GO:0016887">
    <property type="term" value="F:ATP hydrolysis activity"/>
    <property type="evidence" value="ECO:0007669"/>
    <property type="project" value="TreeGrafter"/>
</dbReference>
<sequence>MSVMGDVLLVLTDSDLHADLARCAAATGYTLVVGDPSSCRHDWLRATAVAVDGPALELLAGVRPPRRPGLVVVGAGDDRRGWQAGMSLGAQGGFILPAEESALVGALSEFRRPARRPAGAVAIVGGHGGAGASTLAAAVALTASASDDVLLIDADQSGSGVDLLLGVEDEAGLRWPEVTGETGVISGPALRAALPRTGRVSIIGPARDDVTPLRPDTVLAVVDAGRTSGDVVVADVGREPGPSASGLIDTADFVVLVTTASVHAVASARRTAARMIGDRDSVLVVRGPSPGGLRARDVADAVGVPLLGGYRPERALAKRCEASGLRLRRRGPLTSAARDVCSRLRGGAR</sequence>
<evidence type="ECO:0000313" key="2">
    <source>
        <dbReference type="EMBL" id="GEE01460.1"/>
    </source>
</evidence>
<feature type="domain" description="Rv3660c-like CheY-like N-terminal" evidence="1">
    <location>
        <begin position="10"/>
        <end position="114"/>
    </location>
</feature>
<proteinExistence type="predicted"/>
<dbReference type="InterPro" id="IPR022521">
    <property type="entry name" value="Rv3660c"/>
</dbReference>
<reference evidence="3" key="1">
    <citation type="submission" date="2019-06" db="EMBL/GenBank/DDBJ databases">
        <title>Gordonia isolated from sludge of a wastewater treatment plant.</title>
        <authorList>
            <person name="Tamura T."/>
            <person name="Aoyama K."/>
            <person name="Kang Y."/>
            <person name="Saito S."/>
            <person name="Akiyama N."/>
            <person name="Yazawa K."/>
            <person name="Gonoi T."/>
            <person name="Mikami Y."/>
        </authorList>
    </citation>
    <scope>NUCLEOTIDE SEQUENCE [LARGE SCALE GENOMIC DNA]</scope>
    <source>
        <strain evidence="3">NBRC 107696</strain>
    </source>
</reference>
<accession>A0A7I9V8N7</accession>
<dbReference type="EMBL" id="BJOV01000003">
    <property type="protein sequence ID" value="GEE01460.1"/>
    <property type="molecule type" value="Genomic_DNA"/>
</dbReference>
<comment type="caution">
    <text evidence="2">The sequence shown here is derived from an EMBL/GenBank/DDBJ whole genome shotgun (WGS) entry which is preliminary data.</text>
</comment>
<dbReference type="InterPro" id="IPR050625">
    <property type="entry name" value="ParA/MinD_ATPase"/>
</dbReference>
<gene>
    <name evidence="2" type="ORF">nbrc107696_19060</name>
</gene>
<dbReference type="InterPro" id="IPR027417">
    <property type="entry name" value="P-loop_NTPase"/>
</dbReference>
<keyword evidence="3" id="KW-1185">Reference proteome</keyword>
<dbReference type="GO" id="GO:0005829">
    <property type="term" value="C:cytosol"/>
    <property type="evidence" value="ECO:0007669"/>
    <property type="project" value="TreeGrafter"/>
</dbReference>
<dbReference type="NCBIfam" id="TIGR03815">
    <property type="entry name" value="CpaE_hom_Actino"/>
    <property type="match status" value="1"/>
</dbReference>
<dbReference type="PANTHER" id="PTHR43384:SF11">
    <property type="entry name" value="SEPTUM SITE DETERMINING PROTEIN"/>
    <property type="match status" value="1"/>
</dbReference>
<dbReference type="GO" id="GO:0005524">
    <property type="term" value="F:ATP binding"/>
    <property type="evidence" value="ECO:0007669"/>
    <property type="project" value="TreeGrafter"/>
</dbReference>
<evidence type="ECO:0000259" key="1">
    <source>
        <dbReference type="Pfam" id="PF26563"/>
    </source>
</evidence>
<dbReference type="Pfam" id="PF26563">
    <property type="entry name" value="Rv3660c_N"/>
    <property type="match status" value="1"/>
</dbReference>
<dbReference type="GO" id="GO:0051782">
    <property type="term" value="P:negative regulation of cell division"/>
    <property type="evidence" value="ECO:0007669"/>
    <property type="project" value="TreeGrafter"/>
</dbReference>
<protein>
    <recommendedName>
        <fullName evidence="1">Rv3660c-like CheY-like N-terminal domain-containing protein</fullName>
    </recommendedName>
</protein>
<dbReference type="SUPFAM" id="SSF52540">
    <property type="entry name" value="P-loop containing nucleoside triphosphate hydrolases"/>
    <property type="match status" value="1"/>
</dbReference>
<name>A0A7I9V8N7_9ACTN</name>
<organism evidence="2 3">
    <name type="scientific">Gordonia spumicola</name>
    <dbReference type="NCBI Taxonomy" id="589161"/>
    <lineage>
        <taxon>Bacteria</taxon>
        <taxon>Bacillati</taxon>
        <taxon>Actinomycetota</taxon>
        <taxon>Actinomycetes</taxon>
        <taxon>Mycobacteriales</taxon>
        <taxon>Gordoniaceae</taxon>
        <taxon>Gordonia</taxon>
    </lineage>
</organism>